<dbReference type="Pfam" id="PF08279">
    <property type="entry name" value="HTH_11"/>
    <property type="match status" value="1"/>
</dbReference>
<feature type="domain" description="WYL" evidence="2">
    <location>
        <begin position="193"/>
        <end position="256"/>
    </location>
</feature>
<dbReference type="InterPro" id="IPR036388">
    <property type="entry name" value="WH-like_DNA-bd_sf"/>
</dbReference>
<dbReference type="Proteomes" id="UP000288197">
    <property type="component" value="Unassembled WGS sequence"/>
</dbReference>
<protein>
    <recommendedName>
        <fullName evidence="5">DNA-binding transcriptional regulator YafY</fullName>
    </recommendedName>
</protein>
<dbReference type="Gene3D" id="1.10.10.10">
    <property type="entry name" value="Winged helix-like DNA-binding domain superfamily/Winged helix DNA-binding domain"/>
    <property type="match status" value="1"/>
</dbReference>
<gene>
    <name evidence="3" type="ORF">CBF32_01165</name>
</gene>
<sequence length="365" mass="43195">MISSILPFLVLILFPLIVFSANTTSFMLISLLYVCYTHIINLKGDILWHHWEKKMKKDERLIAELIFINQKRQFNLNDLMTEFSISKRTALRDIADLENLGAPITVDKGRFGGYHLINTNSLPPLYLTQHEWHSLFLVLQIYKQMEQSPFNASYQHLKNKLLAIAPQEEYKINYQLEKMIVISTTQSISHVPFLTEIFQAIYEELVIQINYSRYEESTRLIQPIQLAFKYGHWYLLAWDLDKENFRHFRCDFIKAVIITEEKGLALSFDEIYELYLEKSQKNRPLTFKAHLKVEALDLFHSKKYPGVELVKENNQYYIMGQYHENEIPFIINYLIGFGTFLTLEEPFSLVNMMKQHLANLLKQYD</sequence>
<accession>A0A430AE76</accession>
<organism evidence="3 4">
    <name type="scientific">Vagococcus fluvialis</name>
    <dbReference type="NCBI Taxonomy" id="2738"/>
    <lineage>
        <taxon>Bacteria</taxon>
        <taxon>Bacillati</taxon>
        <taxon>Bacillota</taxon>
        <taxon>Bacilli</taxon>
        <taxon>Lactobacillales</taxon>
        <taxon>Enterococcaceae</taxon>
        <taxon>Vagococcus</taxon>
    </lineage>
</organism>
<dbReference type="Pfam" id="PF13280">
    <property type="entry name" value="WYL"/>
    <property type="match status" value="1"/>
</dbReference>
<dbReference type="InterPro" id="IPR051534">
    <property type="entry name" value="CBASS_pafABC_assoc_protein"/>
</dbReference>
<reference evidence="3 4" key="1">
    <citation type="submission" date="2017-05" db="EMBL/GenBank/DDBJ databases">
        <title>Vagococcus spp. assemblies.</title>
        <authorList>
            <person name="Gulvik C.A."/>
        </authorList>
    </citation>
    <scope>NUCLEOTIDE SEQUENCE [LARGE SCALE GENOMIC DNA]</scope>
    <source>
        <strain evidence="3 4">NCFB 2497</strain>
    </source>
</reference>
<dbReference type="InterPro" id="IPR036390">
    <property type="entry name" value="WH_DNA-bd_sf"/>
</dbReference>
<dbReference type="AlphaFoldDB" id="A0A430AE76"/>
<evidence type="ECO:0000313" key="4">
    <source>
        <dbReference type="Proteomes" id="UP000288197"/>
    </source>
</evidence>
<evidence type="ECO:0000259" key="2">
    <source>
        <dbReference type="Pfam" id="PF13280"/>
    </source>
</evidence>
<dbReference type="InterPro" id="IPR026881">
    <property type="entry name" value="WYL_dom"/>
</dbReference>
<dbReference type="SUPFAM" id="SSF46785">
    <property type="entry name" value="Winged helix' DNA-binding domain"/>
    <property type="match status" value="1"/>
</dbReference>
<dbReference type="PANTHER" id="PTHR34580">
    <property type="match status" value="1"/>
</dbReference>
<dbReference type="PANTHER" id="PTHR34580:SF9">
    <property type="entry name" value="SLL5097 PROTEIN"/>
    <property type="match status" value="1"/>
</dbReference>
<keyword evidence="4" id="KW-1185">Reference proteome</keyword>
<dbReference type="InterPro" id="IPR013196">
    <property type="entry name" value="HTH_11"/>
</dbReference>
<evidence type="ECO:0008006" key="5">
    <source>
        <dbReference type="Google" id="ProtNLM"/>
    </source>
</evidence>
<name>A0A430AE76_9ENTE</name>
<dbReference type="PROSITE" id="PS52050">
    <property type="entry name" value="WYL"/>
    <property type="match status" value="1"/>
</dbReference>
<dbReference type="EMBL" id="NGJX01000001">
    <property type="protein sequence ID" value="RSU05636.1"/>
    <property type="molecule type" value="Genomic_DNA"/>
</dbReference>
<feature type="domain" description="Helix-turn-helix type 11" evidence="1">
    <location>
        <begin position="65"/>
        <end position="114"/>
    </location>
</feature>
<comment type="caution">
    <text evidence="3">The sequence shown here is derived from an EMBL/GenBank/DDBJ whole genome shotgun (WGS) entry which is preliminary data.</text>
</comment>
<dbReference type="OrthoDB" id="9815009at2"/>
<evidence type="ECO:0000313" key="3">
    <source>
        <dbReference type="EMBL" id="RSU05636.1"/>
    </source>
</evidence>
<evidence type="ECO:0000259" key="1">
    <source>
        <dbReference type="Pfam" id="PF08279"/>
    </source>
</evidence>
<proteinExistence type="predicted"/>